<evidence type="ECO:0000313" key="2">
    <source>
        <dbReference type="EMBL" id="KAK3301680.1"/>
    </source>
</evidence>
<dbReference type="PROSITE" id="PS51462">
    <property type="entry name" value="NUDIX"/>
    <property type="match status" value="1"/>
</dbReference>
<dbReference type="Proteomes" id="UP001273166">
    <property type="component" value="Unassembled WGS sequence"/>
</dbReference>
<organism evidence="2 3">
    <name type="scientific">Chaetomium strumarium</name>
    <dbReference type="NCBI Taxonomy" id="1170767"/>
    <lineage>
        <taxon>Eukaryota</taxon>
        <taxon>Fungi</taxon>
        <taxon>Dikarya</taxon>
        <taxon>Ascomycota</taxon>
        <taxon>Pezizomycotina</taxon>
        <taxon>Sordariomycetes</taxon>
        <taxon>Sordariomycetidae</taxon>
        <taxon>Sordariales</taxon>
        <taxon>Chaetomiaceae</taxon>
        <taxon>Chaetomium</taxon>
    </lineage>
</organism>
<protein>
    <submittedName>
        <fullName evidence="2">NUDIX hydrolase domain-like protein</fullName>
    </submittedName>
</protein>
<dbReference type="EMBL" id="JAUDZG010000008">
    <property type="protein sequence ID" value="KAK3301680.1"/>
    <property type="molecule type" value="Genomic_DNA"/>
</dbReference>
<dbReference type="PANTHER" id="PTHR43736:SF1">
    <property type="entry name" value="DIHYDRONEOPTERIN TRIPHOSPHATE DIPHOSPHATASE"/>
    <property type="match status" value="1"/>
</dbReference>
<comment type="caution">
    <text evidence="2">The sequence shown here is derived from an EMBL/GenBank/DDBJ whole genome shotgun (WGS) entry which is preliminary data.</text>
</comment>
<dbReference type="CDD" id="cd02883">
    <property type="entry name" value="NUDIX_Hydrolase"/>
    <property type="match status" value="1"/>
</dbReference>
<accession>A0AAJ0GKP5</accession>
<dbReference type="AlphaFoldDB" id="A0AAJ0GKP5"/>
<keyword evidence="3" id="KW-1185">Reference proteome</keyword>
<sequence length="203" mass="22337">MNDSPPLSKGSISHVPDSDILTMTQECFLSANPDFDCVATGALVFSRATGEDRILLIQRALHDSWPGRWEVPGGGCDAEDESIHHSVARELLEESGLVLKDVVREVGEAQIFLTRSRKRVAKFTFEVDVETPVPGVLPEVALDPAEHMDFIWATEEECQLGKKAGGPPSGLGLETMDIEFTSDEQKASILQGFELRRECENLK</sequence>
<dbReference type="GO" id="GO:0016787">
    <property type="term" value="F:hydrolase activity"/>
    <property type="evidence" value="ECO:0007669"/>
    <property type="project" value="UniProtKB-KW"/>
</dbReference>
<name>A0AAJ0GKP5_9PEZI</name>
<reference evidence="2" key="1">
    <citation type="journal article" date="2023" name="Mol. Phylogenet. Evol.">
        <title>Genome-scale phylogeny and comparative genomics of the fungal order Sordariales.</title>
        <authorList>
            <person name="Hensen N."/>
            <person name="Bonometti L."/>
            <person name="Westerberg I."/>
            <person name="Brannstrom I.O."/>
            <person name="Guillou S."/>
            <person name="Cros-Aarteil S."/>
            <person name="Calhoun S."/>
            <person name="Haridas S."/>
            <person name="Kuo A."/>
            <person name="Mondo S."/>
            <person name="Pangilinan J."/>
            <person name="Riley R."/>
            <person name="LaButti K."/>
            <person name="Andreopoulos B."/>
            <person name="Lipzen A."/>
            <person name="Chen C."/>
            <person name="Yan M."/>
            <person name="Daum C."/>
            <person name="Ng V."/>
            <person name="Clum A."/>
            <person name="Steindorff A."/>
            <person name="Ohm R.A."/>
            <person name="Martin F."/>
            <person name="Silar P."/>
            <person name="Natvig D.O."/>
            <person name="Lalanne C."/>
            <person name="Gautier V."/>
            <person name="Ament-Velasquez S.L."/>
            <person name="Kruys A."/>
            <person name="Hutchinson M.I."/>
            <person name="Powell A.J."/>
            <person name="Barry K."/>
            <person name="Miller A.N."/>
            <person name="Grigoriev I.V."/>
            <person name="Debuchy R."/>
            <person name="Gladieux P."/>
            <person name="Hiltunen Thoren M."/>
            <person name="Johannesson H."/>
        </authorList>
    </citation>
    <scope>NUCLEOTIDE SEQUENCE</scope>
    <source>
        <strain evidence="2">CBS 333.67</strain>
    </source>
</reference>
<feature type="domain" description="Nudix hydrolase" evidence="1">
    <location>
        <begin position="35"/>
        <end position="175"/>
    </location>
</feature>
<evidence type="ECO:0000313" key="3">
    <source>
        <dbReference type="Proteomes" id="UP001273166"/>
    </source>
</evidence>
<dbReference type="Gene3D" id="3.90.79.10">
    <property type="entry name" value="Nucleoside Triphosphate Pyrophosphohydrolase"/>
    <property type="match status" value="1"/>
</dbReference>
<dbReference type="RefSeq" id="XP_062717460.1">
    <property type="nucleotide sequence ID" value="XM_062864052.1"/>
</dbReference>
<evidence type="ECO:0000259" key="1">
    <source>
        <dbReference type="PROSITE" id="PS51462"/>
    </source>
</evidence>
<dbReference type="InterPro" id="IPR015797">
    <property type="entry name" value="NUDIX_hydrolase-like_dom_sf"/>
</dbReference>
<dbReference type="PANTHER" id="PTHR43736">
    <property type="entry name" value="ADP-RIBOSE PYROPHOSPHATASE"/>
    <property type="match status" value="1"/>
</dbReference>
<dbReference type="InterPro" id="IPR000086">
    <property type="entry name" value="NUDIX_hydrolase_dom"/>
</dbReference>
<reference evidence="2" key="2">
    <citation type="submission" date="2023-06" db="EMBL/GenBank/DDBJ databases">
        <authorList>
            <consortium name="Lawrence Berkeley National Laboratory"/>
            <person name="Mondo S.J."/>
            <person name="Hensen N."/>
            <person name="Bonometti L."/>
            <person name="Westerberg I."/>
            <person name="Brannstrom I.O."/>
            <person name="Guillou S."/>
            <person name="Cros-Aarteil S."/>
            <person name="Calhoun S."/>
            <person name="Haridas S."/>
            <person name="Kuo A."/>
            <person name="Pangilinan J."/>
            <person name="Riley R."/>
            <person name="Labutti K."/>
            <person name="Andreopoulos B."/>
            <person name="Lipzen A."/>
            <person name="Chen C."/>
            <person name="Yanf M."/>
            <person name="Daum C."/>
            <person name="Ng V."/>
            <person name="Clum A."/>
            <person name="Steindorff A."/>
            <person name="Ohm R."/>
            <person name="Martin F."/>
            <person name="Silar P."/>
            <person name="Natvig D."/>
            <person name="Lalanne C."/>
            <person name="Gautier V."/>
            <person name="Ament-Velasquez S.L."/>
            <person name="Kruys A."/>
            <person name="Hutchinson M.I."/>
            <person name="Powell A.J."/>
            <person name="Barry K."/>
            <person name="Miller A.N."/>
            <person name="Grigoriev I.V."/>
            <person name="Debuchy R."/>
            <person name="Gladieux P."/>
            <person name="Thoren M.H."/>
            <person name="Johannesson H."/>
        </authorList>
    </citation>
    <scope>NUCLEOTIDE SEQUENCE</scope>
    <source>
        <strain evidence="2">CBS 333.67</strain>
    </source>
</reference>
<dbReference type="Pfam" id="PF00293">
    <property type="entry name" value="NUDIX"/>
    <property type="match status" value="1"/>
</dbReference>
<keyword evidence="2" id="KW-0378">Hydrolase</keyword>
<dbReference type="SUPFAM" id="SSF55811">
    <property type="entry name" value="Nudix"/>
    <property type="match status" value="1"/>
</dbReference>
<proteinExistence type="predicted"/>
<gene>
    <name evidence="2" type="ORF">B0T15DRAFT_320990</name>
</gene>
<dbReference type="GeneID" id="87882881"/>